<feature type="transmembrane region" description="Helical" evidence="6">
    <location>
        <begin position="466"/>
        <end position="486"/>
    </location>
</feature>
<organism evidence="8 9">
    <name type="scientific">Pholiota conissans</name>
    <dbReference type="NCBI Taxonomy" id="109636"/>
    <lineage>
        <taxon>Eukaryota</taxon>
        <taxon>Fungi</taxon>
        <taxon>Dikarya</taxon>
        <taxon>Basidiomycota</taxon>
        <taxon>Agaricomycotina</taxon>
        <taxon>Agaricomycetes</taxon>
        <taxon>Agaricomycetidae</taxon>
        <taxon>Agaricales</taxon>
        <taxon>Agaricineae</taxon>
        <taxon>Strophariaceae</taxon>
        <taxon>Pholiota</taxon>
    </lineage>
</organism>
<keyword evidence="9" id="KW-1185">Reference proteome</keyword>
<evidence type="ECO:0000256" key="5">
    <source>
        <dbReference type="SAM" id="MobiDB-lite"/>
    </source>
</evidence>
<comment type="caution">
    <text evidence="8">The sequence shown here is derived from an EMBL/GenBank/DDBJ whole genome shotgun (WGS) entry which is preliminary data.</text>
</comment>
<reference evidence="8" key="1">
    <citation type="submission" date="2020-11" db="EMBL/GenBank/DDBJ databases">
        <authorList>
            <consortium name="DOE Joint Genome Institute"/>
            <person name="Ahrendt S."/>
            <person name="Riley R."/>
            <person name="Andreopoulos W."/>
            <person name="Labutti K."/>
            <person name="Pangilinan J."/>
            <person name="Ruiz-Duenas F.J."/>
            <person name="Barrasa J.M."/>
            <person name="Sanchez-Garcia M."/>
            <person name="Camarero S."/>
            <person name="Miyauchi S."/>
            <person name="Serrano A."/>
            <person name="Linde D."/>
            <person name="Babiker R."/>
            <person name="Drula E."/>
            <person name="Ayuso-Fernandez I."/>
            <person name="Pacheco R."/>
            <person name="Padilla G."/>
            <person name="Ferreira P."/>
            <person name="Barriuso J."/>
            <person name="Kellner H."/>
            <person name="Castanera R."/>
            <person name="Alfaro M."/>
            <person name="Ramirez L."/>
            <person name="Pisabarro A.G."/>
            <person name="Kuo A."/>
            <person name="Tritt A."/>
            <person name="Lipzen A."/>
            <person name="He G."/>
            <person name="Yan M."/>
            <person name="Ng V."/>
            <person name="Cullen D."/>
            <person name="Martin F."/>
            <person name="Rosso M.-N."/>
            <person name="Henrissat B."/>
            <person name="Hibbett D."/>
            <person name="Martinez A.T."/>
            <person name="Grigoriev I.V."/>
        </authorList>
    </citation>
    <scope>NUCLEOTIDE SEQUENCE</scope>
    <source>
        <strain evidence="8">CIRM-BRFM 674</strain>
    </source>
</reference>
<name>A0A9P5ZEP6_9AGAR</name>
<feature type="transmembrane region" description="Helical" evidence="6">
    <location>
        <begin position="533"/>
        <end position="554"/>
    </location>
</feature>
<evidence type="ECO:0000256" key="3">
    <source>
        <dbReference type="ARBA" id="ARBA00022989"/>
    </source>
</evidence>
<feature type="compositionally biased region" description="Low complexity" evidence="5">
    <location>
        <begin position="1"/>
        <end position="14"/>
    </location>
</feature>
<dbReference type="Proteomes" id="UP000807469">
    <property type="component" value="Unassembled WGS sequence"/>
</dbReference>
<accession>A0A9P5ZEP6</accession>
<dbReference type="PANTHER" id="PTHR11132">
    <property type="entry name" value="SOLUTE CARRIER FAMILY 35"/>
    <property type="match status" value="1"/>
</dbReference>
<feature type="domain" description="Sugar phosphate transporter" evidence="7">
    <location>
        <begin position="495"/>
        <end position="576"/>
    </location>
</feature>
<feature type="transmembrane region" description="Helical" evidence="6">
    <location>
        <begin position="232"/>
        <end position="250"/>
    </location>
</feature>
<dbReference type="SUPFAM" id="SSF103481">
    <property type="entry name" value="Multidrug resistance efflux transporter EmrE"/>
    <property type="match status" value="1"/>
</dbReference>
<feature type="transmembrane region" description="Helical" evidence="6">
    <location>
        <begin position="280"/>
        <end position="299"/>
    </location>
</feature>
<evidence type="ECO:0000256" key="4">
    <source>
        <dbReference type="ARBA" id="ARBA00023136"/>
    </source>
</evidence>
<feature type="domain" description="Sugar phosphate transporter" evidence="7">
    <location>
        <begin position="207"/>
        <end position="384"/>
    </location>
</feature>
<dbReference type="InterPro" id="IPR050186">
    <property type="entry name" value="TPT_transporter"/>
</dbReference>
<evidence type="ECO:0000256" key="1">
    <source>
        <dbReference type="ARBA" id="ARBA00004141"/>
    </source>
</evidence>
<comment type="subcellular location">
    <subcellularLocation>
        <location evidence="1">Membrane</location>
        <topology evidence="1">Multi-pass membrane protein</topology>
    </subcellularLocation>
</comment>
<feature type="compositionally biased region" description="Pro residues" evidence="5">
    <location>
        <begin position="68"/>
        <end position="78"/>
    </location>
</feature>
<feature type="transmembrane region" description="Helical" evidence="6">
    <location>
        <begin position="336"/>
        <end position="353"/>
    </location>
</feature>
<evidence type="ECO:0000259" key="7">
    <source>
        <dbReference type="Pfam" id="PF03151"/>
    </source>
</evidence>
<dbReference type="Pfam" id="PF03151">
    <property type="entry name" value="TPT"/>
    <property type="match status" value="2"/>
</dbReference>
<feature type="compositionally biased region" description="Low complexity" evidence="5">
    <location>
        <begin position="58"/>
        <end position="67"/>
    </location>
</feature>
<evidence type="ECO:0000256" key="2">
    <source>
        <dbReference type="ARBA" id="ARBA00022692"/>
    </source>
</evidence>
<feature type="transmembrane region" description="Helical" evidence="6">
    <location>
        <begin position="359"/>
        <end position="378"/>
    </location>
</feature>
<keyword evidence="2 6" id="KW-0812">Transmembrane</keyword>
<gene>
    <name evidence="8" type="ORF">BDN70DRAFT_927283</name>
</gene>
<dbReference type="GO" id="GO:0016020">
    <property type="term" value="C:membrane"/>
    <property type="evidence" value="ECO:0007669"/>
    <property type="project" value="UniProtKB-SubCell"/>
</dbReference>
<feature type="transmembrane region" description="Helical" evidence="6">
    <location>
        <begin position="560"/>
        <end position="579"/>
    </location>
</feature>
<dbReference type="InterPro" id="IPR037185">
    <property type="entry name" value="EmrE-like"/>
</dbReference>
<evidence type="ECO:0000256" key="6">
    <source>
        <dbReference type="SAM" id="Phobius"/>
    </source>
</evidence>
<dbReference type="OrthoDB" id="10261634at2759"/>
<feature type="transmembrane region" description="Helical" evidence="6">
    <location>
        <begin position="506"/>
        <end position="526"/>
    </location>
</feature>
<dbReference type="InterPro" id="IPR004853">
    <property type="entry name" value="Sugar_P_trans_dom"/>
</dbReference>
<dbReference type="AlphaFoldDB" id="A0A9P5ZEP6"/>
<keyword evidence="4 6" id="KW-0472">Membrane</keyword>
<keyword evidence="3 6" id="KW-1133">Transmembrane helix</keyword>
<proteinExistence type="predicted"/>
<feature type="region of interest" description="Disordered" evidence="5">
    <location>
        <begin position="1"/>
        <end position="109"/>
    </location>
</feature>
<evidence type="ECO:0000313" key="8">
    <source>
        <dbReference type="EMBL" id="KAF9485630.1"/>
    </source>
</evidence>
<evidence type="ECO:0000313" key="9">
    <source>
        <dbReference type="Proteomes" id="UP000807469"/>
    </source>
</evidence>
<feature type="transmembrane region" description="Helical" evidence="6">
    <location>
        <begin position="311"/>
        <end position="329"/>
    </location>
</feature>
<dbReference type="EMBL" id="MU155134">
    <property type="protein sequence ID" value="KAF9485630.1"/>
    <property type="molecule type" value="Genomic_DNA"/>
</dbReference>
<sequence>MSSTPPSFIFTSPSDRQLVIPSPPSTDPIAELKQSQRAPPASHLADKDLSTNAPATPPSRSRSVTPRPTDPMNPPPLPSQGYEKENQPPTAHSGRGHSSPKLPESDSNESIRILRGRALRVNTLHQRVYHAQDLSSLSCVPDTYSPLSAPAEIILDKEFLLPHSPPLLPSPSKTRFVRIRGPSLNRSPLGYLLRRTHAVPDSPQAWIGLYFVLNLTLTLYNKSVLIHFPFPYTLTAIHALCGTIGTFVLLRLESNESGARPGYSRLLPPTHMPNLNGKELIVVFLFSILYTVNIIVSNASLRLVTVPFHQVVRASTPFFTIMFSAMILGRRCSRRKLLSLIPVVAGVGFATYGDYYFTAFGFLLTLLGTLLAALKTTLTNVILVKPSTPSLPVSSESNYPISDDAGKQSTFPPNFFSSLAAVAINNFFPPSPSSSPIYPTKPLSPPPPLSSASFSLPKLTLSPLHLLYLLSPLAFIQTTLLAHCTGELDRVRWHLFNSASATSNGHIWLIMNGVLAFFLNVVSFNANRRVGPLGMSVAANVKQVLTILCAVVIFDLTITLANGIGIALTLLGGALYAAVELREKEERKSRVG</sequence>
<protein>
    <submittedName>
        <fullName evidence="8">TPT-domain-containing protein</fullName>
    </submittedName>
</protein>